<keyword evidence="2" id="KW-0472">Membrane</keyword>
<feature type="transmembrane region" description="Helical" evidence="2">
    <location>
        <begin position="85"/>
        <end position="104"/>
    </location>
</feature>
<gene>
    <name evidence="3" type="ORF">OLUC0939_LOCUS5627</name>
</gene>
<name>A0A7R9T4S4_9CHLO</name>
<reference evidence="3" key="1">
    <citation type="submission" date="2021-01" db="EMBL/GenBank/DDBJ databases">
        <authorList>
            <person name="Corre E."/>
            <person name="Pelletier E."/>
            <person name="Niang G."/>
            <person name="Scheremetjew M."/>
            <person name="Finn R."/>
            <person name="Kale V."/>
            <person name="Holt S."/>
            <person name="Cochrane G."/>
            <person name="Meng A."/>
            <person name="Brown T."/>
            <person name="Cohen L."/>
        </authorList>
    </citation>
    <scope>NUCLEOTIDE SEQUENCE</scope>
    <source>
        <strain evidence="3">Clade-A-BCC118000</strain>
    </source>
</reference>
<evidence type="ECO:0000256" key="1">
    <source>
        <dbReference type="SAM" id="MobiDB-lite"/>
    </source>
</evidence>
<keyword evidence="2" id="KW-0812">Transmembrane</keyword>
<feature type="transmembrane region" description="Helical" evidence="2">
    <location>
        <begin position="205"/>
        <end position="223"/>
    </location>
</feature>
<organism evidence="3">
    <name type="scientific">Ostreococcus sp. 'lucimarinus'</name>
    <dbReference type="NCBI Taxonomy" id="242159"/>
    <lineage>
        <taxon>Eukaryota</taxon>
        <taxon>Viridiplantae</taxon>
        <taxon>Chlorophyta</taxon>
        <taxon>Mamiellophyceae</taxon>
        <taxon>Mamiellales</taxon>
        <taxon>Bathycoccaceae</taxon>
        <taxon>Ostreococcus</taxon>
    </lineage>
</organism>
<feature type="compositionally biased region" description="Basic residues" evidence="1">
    <location>
        <begin position="364"/>
        <end position="373"/>
    </location>
</feature>
<feature type="transmembrane region" description="Helical" evidence="2">
    <location>
        <begin position="110"/>
        <end position="131"/>
    </location>
</feature>
<sequence length="373" mass="38947">MARDAPKSAIPAMCAHVAFGVCYFLTAQRVLDMRLVSPEAQPLTGMIYASDAASASAGVLMARLRAGRDGRGTATARRAGKFPRAALLLPVFDLFGLTCAFEAMRALGGPLYQTISGLLIPLSALLSKVVLKRTFTKGQIGAIAVVICGLAVKAKDVADEAARRGTAIDARGILIANAATVSYGFRGLVMEYLSASKSSLSGNAQTMLMGTCGLAAFAIYTLARTARDMDGMVWAYYNASPRDVSSILKVHLGNMLSRAFMVKMMMAVVARAGATQLALSNAIRSVGVIAFSHVLFCSDDARQCLSYNGAISAVMVVTGGLAYAMSGKPKTAAAAAPKTARARKTTVAVARADAKPTASPSSSVRRRSARRGS</sequence>
<keyword evidence="2" id="KW-1133">Transmembrane helix</keyword>
<dbReference type="SUPFAM" id="SSF103481">
    <property type="entry name" value="Multidrug resistance efflux transporter EmrE"/>
    <property type="match status" value="1"/>
</dbReference>
<evidence type="ECO:0000313" key="3">
    <source>
        <dbReference type="EMBL" id="CAD8224887.1"/>
    </source>
</evidence>
<proteinExistence type="predicted"/>
<dbReference type="EMBL" id="HBDX01006567">
    <property type="protein sequence ID" value="CAD8224887.1"/>
    <property type="molecule type" value="Transcribed_RNA"/>
</dbReference>
<feature type="transmembrane region" description="Helical" evidence="2">
    <location>
        <begin position="173"/>
        <end position="193"/>
    </location>
</feature>
<feature type="transmembrane region" description="Helical" evidence="2">
    <location>
        <begin position="9"/>
        <end position="26"/>
    </location>
</feature>
<feature type="transmembrane region" description="Helical" evidence="2">
    <location>
        <begin position="46"/>
        <end position="64"/>
    </location>
</feature>
<protein>
    <submittedName>
        <fullName evidence="3">Uncharacterized protein</fullName>
    </submittedName>
</protein>
<feature type="region of interest" description="Disordered" evidence="1">
    <location>
        <begin position="345"/>
        <end position="373"/>
    </location>
</feature>
<accession>A0A7R9T4S4</accession>
<dbReference type="InterPro" id="IPR037185">
    <property type="entry name" value="EmrE-like"/>
</dbReference>
<dbReference type="AlphaFoldDB" id="A0A7R9T4S4"/>
<evidence type="ECO:0000256" key="2">
    <source>
        <dbReference type="SAM" id="Phobius"/>
    </source>
</evidence>